<sequence length="270" mass="29103">MDTIINALLQLFALSLLVERIVDVVHKVFAVPPRKPDSSPDWGVPGTVLSFILGLVICYAYGFDIIKVVVGAQANQYVGIVLTALVIAGGSAGVRVIIETLRAIIKANRAETEARLQQAKLQLSSLAGASAHAQDTRLPLGGQRPVLSMLTLIDDRPTEAARLFDAQGTYRRGCSEFVCAVLGIAYEQANDLMGDDPQEIIDWSTVTPGAIVGWKKTGGSGHVSVYVKDGFSTYIDVREPASSNDPNPKPRRLNSYGNAQKMYLSSRFGN</sequence>
<dbReference type="AlphaFoldDB" id="A0A0S4U6Y3"/>
<accession>A0A0S4U6Y3</accession>
<proteinExistence type="predicted"/>
<organism evidence="1">
    <name type="scientific">Ralstonia solanacearum</name>
    <name type="common">Pseudomonas solanacearum</name>
    <dbReference type="NCBI Taxonomy" id="305"/>
    <lineage>
        <taxon>Bacteria</taxon>
        <taxon>Pseudomonadati</taxon>
        <taxon>Pseudomonadota</taxon>
        <taxon>Betaproteobacteria</taxon>
        <taxon>Burkholderiales</taxon>
        <taxon>Burkholderiaceae</taxon>
        <taxon>Ralstonia</taxon>
        <taxon>Ralstonia solanacearum species complex</taxon>
    </lineage>
</organism>
<evidence type="ECO:0000313" key="1">
    <source>
        <dbReference type="EMBL" id="CUV17964.1"/>
    </source>
</evidence>
<gene>
    <name evidence="1" type="ORF">PSS4_v1_400063</name>
</gene>
<protein>
    <submittedName>
        <fullName evidence="1">Uncharacterized protein</fullName>
    </submittedName>
</protein>
<dbReference type="EMBL" id="LN899821">
    <property type="protein sequence ID" value="CUV17964.1"/>
    <property type="molecule type" value="Genomic_DNA"/>
</dbReference>
<reference evidence="1" key="1">
    <citation type="submission" date="2015-10" db="EMBL/GenBank/DDBJ databases">
        <authorList>
            <person name="Gilbert D.G."/>
        </authorList>
    </citation>
    <scope>NUCLEOTIDE SEQUENCE</scope>
    <source>
        <strain evidence="1">Phyl III-seqv23</strain>
    </source>
</reference>
<name>A0A0S4U6Y3_RALSL</name>